<dbReference type="RefSeq" id="WP_037441474.1">
    <property type="nucleotide sequence ID" value="NZ_JNFF01000064.1"/>
</dbReference>
<dbReference type="Gene3D" id="2.160.10.10">
    <property type="entry name" value="Hexapeptide repeat proteins"/>
    <property type="match status" value="1"/>
</dbReference>
<evidence type="ECO:0000313" key="1">
    <source>
        <dbReference type="EMBL" id="KEQ29680.1"/>
    </source>
</evidence>
<dbReference type="Proteomes" id="UP000028007">
    <property type="component" value="Unassembled WGS sequence"/>
</dbReference>
<organism evidence="1 2">
    <name type="scientific">Pedobacter antarcticus 4BY</name>
    <dbReference type="NCBI Taxonomy" id="1358423"/>
    <lineage>
        <taxon>Bacteria</taxon>
        <taxon>Pseudomonadati</taxon>
        <taxon>Bacteroidota</taxon>
        <taxon>Sphingobacteriia</taxon>
        <taxon>Sphingobacteriales</taxon>
        <taxon>Sphingobacteriaceae</taxon>
        <taxon>Pedobacter</taxon>
    </lineage>
</organism>
<dbReference type="CDD" id="cd04647">
    <property type="entry name" value="LbH_MAT_like"/>
    <property type="match status" value="1"/>
</dbReference>
<dbReference type="OrthoDB" id="9801697at2"/>
<dbReference type="eggNOG" id="COG0110">
    <property type="taxonomic scope" value="Bacteria"/>
</dbReference>
<dbReference type="AlphaFoldDB" id="A0A081PG57"/>
<comment type="caution">
    <text evidence="1">The sequence shown here is derived from an EMBL/GenBank/DDBJ whole genome shotgun (WGS) entry which is preliminary data.</text>
</comment>
<accession>A0A081PG57</accession>
<dbReference type="PANTHER" id="PTHR23416:SF78">
    <property type="entry name" value="LIPOPOLYSACCHARIDE BIOSYNTHESIS O-ACETYL TRANSFERASE WBBJ-RELATED"/>
    <property type="match status" value="1"/>
</dbReference>
<dbReference type="SUPFAM" id="SSF51161">
    <property type="entry name" value="Trimeric LpxA-like enzymes"/>
    <property type="match status" value="1"/>
</dbReference>
<dbReference type="InterPro" id="IPR011004">
    <property type="entry name" value="Trimer_LpxA-like_sf"/>
</dbReference>
<dbReference type="InterPro" id="IPR001451">
    <property type="entry name" value="Hexapep"/>
</dbReference>
<name>A0A081PG57_9SPHI</name>
<dbReference type="InterPro" id="IPR051159">
    <property type="entry name" value="Hexapeptide_acetyltransf"/>
</dbReference>
<sequence>MLIEKIIRRLKNDPDYKWESVYSTRDLSIISGRRAIQVIRGMWQKIWLKRSSGLLFIGSRVKISHAYQLQCGKNLILEDNVFINALSEEGIQFGDNVSIARDSILICTGVIAQRGKGITIGSGTGINARAYLAGQGGITIGKDVIFGPDVKIFSENHNYSDPLLSIKAQGVTRKGVTIGDNCWLGAGVTILDGVNLGQGCVIAAGSIVSRSIPENSIAAGVPAKIIKNRITGEHA</sequence>
<protein>
    <recommendedName>
        <fullName evidence="3">Acetyltransferase</fullName>
    </recommendedName>
</protein>
<gene>
    <name evidence="1" type="ORF">N180_17890</name>
</gene>
<keyword evidence="2" id="KW-1185">Reference proteome</keyword>
<proteinExistence type="predicted"/>
<evidence type="ECO:0008006" key="3">
    <source>
        <dbReference type="Google" id="ProtNLM"/>
    </source>
</evidence>
<reference evidence="1 2" key="1">
    <citation type="journal article" date="1992" name="Int. J. Syst. Bacteriol.">
        <title>Sphingobacterium antarcticus sp. nov. a Psychrotrophic Bacterium from the Soils of Schirmacher Oasis, Antarctica.</title>
        <authorList>
            <person name="Shivaji S."/>
            <person name="Ray M.K."/>
            <person name="Rao N.S."/>
            <person name="Saiserr L."/>
            <person name="Jagannadham M.V."/>
            <person name="Kumar G.S."/>
            <person name="Reddy G."/>
            <person name="Bhargava P.M."/>
        </authorList>
    </citation>
    <scope>NUCLEOTIDE SEQUENCE [LARGE SCALE GENOMIC DNA]</scope>
    <source>
        <strain evidence="1 2">4BY</strain>
    </source>
</reference>
<dbReference type="Pfam" id="PF14602">
    <property type="entry name" value="Hexapep_2"/>
    <property type="match status" value="1"/>
</dbReference>
<evidence type="ECO:0000313" key="2">
    <source>
        <dbReference type="Proteomes" id="UP000028007"/>
    </source>
</evidence>
<dbReference type="EMBL" id="JNFF01000064">
    <property type="protein sequence ID" value="KEQ29680.1"/>
    <property type="molecule type" value="Genomic_DNA"/>
</dbReference>
<dbReference type="PANTHER" id="PTHR23416">
    <property type="entry name" value="SIALIC ACID SYNTHASE-RELATED"/>
    <property type="match status" value="1"/>
</dbReference>